<dbReference type="PANTHER" id="PTHR47708">
    <property type="match status" value="1"/>
</dbReference>
<gene>
    <name evidence="3" type="ORF">MMF98_09125</name>
</gene>
<dbReference type="AlphaFoldDB" id="A0A9X2AQM9"/>
<evidence type="ECO:0000313" key="4">
    <source>
        <dbReference type="Proteomes" id="UP001139447"/>
    </source>
</evidence>
<dbReference type="RefSeq" id="WP_243305963.1">
    <property type="nucleotide sequence ID" value="NZ_JALGBI010000001.1"/>
</dbReference>
<comment type="caution">
    <text evidence="3">The sequence shown here is derived from an EMBL/GenBank/DDBJ whole genome shotgun (WGS) entry which is preliminary data.</text>
</comment>
<evidence type="ECO:0000313" key="3">
    <source>
        <dbReference type="EMBL" id="MCJ0763371.1"/>
    </source>
</evidence>
<dbReference type="Pfam" id="PF23544">
    <property type="entry name" value="AtuA_ferredoxin"/>
    <property type="match status" value="1"/>
</dbReference>
<dbReference type="PANTHER" id="PTHR47708:SF2">
    <property type="entry name" value="SI:CH73-132F6.5"/>
    <property type="match status" value="1"/>
</dbReference>
<accession>A0A9X2AQM9</accession>
<protein>
    <submittedName>
        <fullName evidence="3">DUF1446 domain-containing protein</fullName>
    </submittedName>
</protein>
<dbReference type="EMBL" id="JALGBI010000001">
    <property type="protein sequence ID" value="MCJ0763371.1"/>
    <property type="molecule type" value="Genomic_DNA"/>
</dbReference>
<dbReference type="InterPro" id="IPR010839">
    <property type="entry name" value="AtuA_N"/>
</dbReference>
<keyword evidence="4" id="KW-1185">Reference proteome</keyword>
<evidence type="ECO:0000259" key="2">
    <source>
        <dbReference type="Pfam" id="PF23544"/>
    </source>
</evidence>
<dbReference type="Proteomes" id="UP001139447">
    <property type="component" value="Unassembled WGS sequence"/>
</dbReference>
<dbReference type="InterPro" id="IPR056362">
    <property type="entry name" value="AtuA-like_ferredoxin_dom"/>
</dbReference>
<sequence length="612" mass="64469">MTTAPPRHNSSAHSVRIGGACAFVGDSILGPRQLVAVPGMQYLVFDYLAEMTLSAFAHARQQDAQLGYATEFVELTLRDILPACARHGIRIVANAGGLNPAGCAQALSKLQKELGTHLKVAYVEGDDCRPLMDGLRATGTPDFYTGAAMPDALDSANIYLGALPIARALAMGADIVVTGRVVDSATTLGVLIHEFGWSPADHDALALGALAGHILECGTQATGGVHTDWRDIPDWENIGYPYIDFRGCGDFTVRKPEGTGGRITWGTVSEQILYEVGDPARYVLPDVTCDFTQVTVAETGPDEVLVRGARGSAPTDTYKLTASYADGYRCVAQVAVFGIDALAKARRNGEALLGRARTMVAAQDLGDFGKAAVSVIGAEDSYGPRASGASLREAVARVAVTHKKREALELFSREARVPGVSFAPGTTSGSALNLNSRPAVEPLYRLYTCLVRKSQVPSPRVVLEGCSEAVAVPGGVAVDAPPQPMPSTDACAPRQGAGGPRVPLVRLAYGRSGDKGNMSNIAIIARHPSYLPLLEAALTPAAVKAWLGHLVEGPVVRYAVPGMHALNFLLDGALDGGGPSSLRIDPMGKGMAQQLLEFEIEVPQGHPLLWSH</sequence>
<organism evidence="3 4">
    <name type="scientific">Variovorax terrae</name>
    <dbReference type="NCBI Taxonomy" id="2923278"/>
    <lineage>
        <taxon>Bacteria</taxon>
        <taxon>Pseudomonadati</taxon>
        <taxon>Pseudomonadota</taxon>
        <taxon>Betaproteobacteria</taxon>
        <taxon>Burkholderiales</taxon>
        <taxon>Comamonadaceae</taxon>
        <taxon>Variovorax</taxon>
    </lineage>
</organism>
<feature type="domain" description="AtuA-like ferredoxin-fold" evidence="2">
    <location>
        <begin position="502"/>
        <end position="600"/>
    </location>
</feature>
<reference evidence="3" key="1">
    <citation type="submission" date="2022-03" db="EMBL/GenBank/DDBJ databases">
        <authorList>
            <person name="Woo C.Y."/>
        </authorList>
    </citation>
    <scope>NUCLEOTIDE SEQUENCE</scope>
    <source>
        <strain evidence="3">CYS-02</strain>
    </source>
</reference>
<proteinExistence type="predicted"/>
<dbReference type="Pfam" id="PF07287">
    <property type="entry name" value="AtuA"/>
    <property type="match status" value="1"/>
</dbReference>
<feature type="domain" description="Acyclic terpene utilisation N-terminal" evidence="1">
    <location>
        <begin position="15"/>
        <end position="457"/>
    </location>
</feature>
<evidence type="ECO:0000259" key="1">
    <source>
        <dbReference type="Pfam" id="PF07287"/>
    </source>
</evidence>
<name>A0A9X2AQM9_9BURK</name>